<evidence type="ECO:0000256" key="5">
    <source>
        <dbReference type="ARBA" id="ARBA00022737"/>
    </source>
</evidence>
<keyword evidence="10" id="KW-1185">Reference proteome</keyword>
<feature type="compositionally biased region" description="Basic and acidic residues" evidence="8">
    <location>
        <begin position="101"/>
        <end position="123"/>
    </location>
</feature>
<evidence type="ECO:0000256" key="4">
    <source>
        <dbReference type="ARBA" id="ARBA00022574"/>
    </source>
</evidence>
<dbReference type="SUPFAM" id="SSF50978">
    <property type="entry name" value="WD40 repeat-like"/>
    <property type="match status" value="1"/>
</dbReference>
<evidence type="ECO:0000256" key="8">
    <source>
        <dbReference type="SAM" id="MobiDB-lite"/>
    </source>
</evidence>
<keyword evidence="4 6" id="KW-0853">WD repeat</keyword>
<organism evidence="9 10">
    <name type="scientific">Pelobates cultripes</name>
    <name type="common">Western spadefoot toad</name>
    <dbReference type="NCBI Taxonomy" id="61616"/>
    <lineage>
        <taxon>Eukaryota</taxon>
        <taxon>Metazoa</taxon>
        <taxon>Chordata</taxon>
        <taxon>Craniata</taxon>
        <taxon>Vertebrata</taxon>
        <taxon>Euteleostomi</taxon>
        <taxon>Amphibia</taxon>
        <taxon>Batrachia</taxon>
        <taxon>Anura</taxon>
        <taxon>Pelobatoidea</taxon>
        <taxon>Pelobatidae</taxon>
        <taxon>Pelobates</taxon>
    </lineage>
</organism>
<sequence length="597" mass="66890">MSASCTPPQGRMGRRKKTLQEQQETTPVDRKISEHASQDSNRESSALSPLKKQNYRQKRSRHLECQEEDIPEKKQCFARAHPIVMLTRVAIESSANTTPHTVERSSDEHSDHTQETNDDKQSDQELLGLSPYELERLKNIKENAKFLNSLKLLESASVLRSSPNNRRKTNGIKREKKVKIIEESTRRRSTRLQGINNPLTNNTEQPNMPEPVVLEEHPMKPPGPLELMPINFVEGSGTFENFVKTWDSISQVVTGSSKTTQSADFKRYVSGLKSMSLLDNGVAKVVRDRIFSVAVHPSESQILVAAGDKWGQVGLWNPNHQSHDNGAYAFTPHSRPVCCMYFSPSNSAHLLSLSYDGTVRCGDANRLVFEEIYRDAEDSFSSFDFLSPDASVLLVSHWDAHLSLVDSRTPGTSYEHRTSLGMKSARTVNVHPVNRNICVVAGACDVCIYDVRKLNKKTTQPVLSLIGHTRSVASAYFSPVTGNRILTTCADDLIRVYDSSSLSSVDLPFTSLRHNNNTGRWLTRFRAVWDPKQEDCFVIGSMLRPRQIPVFHENGNLLHSFQDSEYLGSVCSINAMHPTRNLLVGGNSSGRLHIFCG</sequence>
<evidence type="ECO:0000256" key="3">
    <source>
        <dbReference type="ARBA" id="ARBA00021234"/>
    </source>
</evidence>
<dbReference type="InterPro" id="IPR050853">
    <property type="entry name" value="WD_repeat_DNA-damage-binding"/>
</dbReference>
<dbReference type="Pfam" id="PF00400">
    <property type="entry name" value="WD40"/>
    <property type="match status" value="2"/>
</dbReference>
<gene>
    <name evidence="9" type="ORF">PECUL_23A032639</name>
</gene>
<dbReference type="FunFam" id="2.130.10.10:FF:000180">
    <property type="entry name" value="WD repeat-containing protein 76"/>
    <property type="match status" value="1"/>
</dbReference>
<feature type="repeat" description="WD" evidence="6">
    <location>
        <begin position="465"/>
        <end position="507"/>
    </location>
</feature>
<dbReference type="GO" id="GO:2000001">
    <property type="term" value="P:regulation of DNA damage checkpoint"/>
    <property type="evidence" value="ECO:0007669"/>
    <property type="project" value="TreeGrafter"/>
</dbReference>
<accession>A0AAD1VYB4</accession>
<evidence type="ECO:0000256" key="1">
    <source>
        <dbReference type="ARBA" id="ARBA00002530"/>
    </source>
</evidence>
<comment type="function">
    <text evidence="1 7">Specifically binds 5-hydroxymethylcytosine (5hmC), suggesting that it acts as a specific reader of 5hmC.</text>
</comment>
<evidence type="ECO:0000256" key="7">
    <source>
        <dbReference type="RuleBase" id="RU365004"/>
    </source>
</evidence>
<dbReference type="EMBL" id="OW240914">
    <property type="protein sequence ID" value="CAH2274584.1"/>
    <property type="molecule type" value="Genomic_DNA"/>
</dbReference>
<dbReference type="Gene3D" id="2.130.10.10">
    <property type="entry name" value="YVTN repeat-like/Quinoprotein amine dehydrogenase"/>
    <property type="match status" value="1"/>
</dbReference>
<dbReference type="GO" id="GO:0003677">
    <property type="term" value="F:DNA binding"/>
    <property type="evidence" value="ECO:0007669"/>
    <property type="project" value="TreeGrafter"/>
</dbReference>
<dbReference type="InterPro" id="IPR036322">
    <property type="entry name" value="WD40_repeat_dom_sf"/>
</dbReference>
<name>A0AAD1VYB4_PELCU</name>
<dbReference type="InterPro" id="IPR001680">
    <property type="entry name" value="WD40_rpt"/>
</dbReference>
<dbReference type="InterPro" id="IPR015943">
    <property type="entry name" value="WD40/YVTN_repeat-like_dom_sf"/>
</dbReference>
<evidence type="ECO:0000313" key="9">
    <source>
        <dbReference type="EMBL" id="CAH2274584.1"/>
    </source>
</evidence>
<dbReference type="AlphaFoldDB" id="A0AAD1VYB4"/>
<dbReference type="Proteomes" id="UP001295444">
    <property type="component" value="Chromosome 03"/>
</dbReference>
<feature type="compositionally biased region" description="Basic and acidic residues" evidence="8">
    <location>
        <begin position="27"/>
        <end position="42"/>
    </location>
</feature>
<protein>
    <recommendedName>
        <fullName evidence="3 7">WD repeat-containing protein 76</fullName>
    </recommendedName>
</protein>
<evidence type="ECO:0000256" key="2">
    <source>
        <dbReference type="ARBA" id="ARBA00005434"/>
    </source>
</evidence>
<evidence type="ECO:0000313" key="10">
    <source>
        <dbReference type="Proteomes" id="UP001295444"/>
    </source>
</evidence>
<dbReference type="PROSITE" id="PS50082">
    <property type="entry name" value="WD_REPEATS_2"/>
    <property type="match status" value="1"/>
</dbReference>
<dbReference type="PANTHER" id="PTHR14773:SF0">
    <property type="entry name" value="WD REPEAT-CONTAINING PROTEIN 76"/>
    <property type="match status" value="1"/>
</dbReference>
<reference evidence="9" key="1">
    <citation type="submission" date="2022-03" db="EMBL/GenBank/DDBJ databases">
        <authorList>
            <person name="Alioto T."/>
            <person name="Alioto T."/>
            <person name="Gomez Garrido J."/>
        </authorList>
    </citation>
    <scope>NUCLEOTIDE SEQUENCE</scope>
</reference>
<comment type="similarity">
    <text evidence="2 7">Belongs to the WD repeat DDB2/WDR76 family.</text>
</comment>
<dbReference type="PANTHER" id="PTHR14773">
    <property type="entry name" value="WD REPEAT-CONTAINING PROTEIN 76"/>
    <property type="match status" value="1"/>
</dbReference>
<dbReference type="SMART" id="SM00320">
    <property type="entry name" value="WD40"/>
    <property type="match status" value="5"/>
</dbReference>
<evidence type="ECO:0000256" key="6">
    <source>
        <dbReference type="PROSITE-ProRule" id="PRU00221"/>
    </source>
</evidence>
<dbReference type="GO" id="GO:0005634">
    <property type="term" value="C:nucleus"/>
    <property type="evidence" value="ECO:0007669"/>
    <property type="project" value="TreeGrafter"/>
</dbReference>
<keyword evidence="5" id="KW-0677">Repeat</keyword>
<comment type="subunit">
    <text evidence="7">Interacts with CUL4A and/or CUL4B.</text>
</comment>
<feature type="region of interest" description="Disordered" evidence="8">
    <location>
        <begin position="94"/>
        <end position="125"/>
    </location>
</feature>
<proteinExistence type="inferred from homology"/>
<feature type="region of interest" description="Disordered" evidence="8">
    <location>
        <begin position="1"/>
        <end position="69"/>
    </location>
</feature>